<dbReference type="AlphaFoldDB" id="J0S239"/>
<organism evidence="1 2">
    <name type="scientific">Methanofollis liminatans DSM 4140</name>
    <dbReference type="NCBI Taxonomy" id="28892"/>
    <lineage>
        <taxon>Archaea</taxon>
        <taxon>Methanobacteriati</taxon>
        <taxon>Methanobacteriota</taxon>
        <taxon>Stenosarchaea group</taxon>
        <taxon>Methanomicrobia</taxon>
        <taxon>Methanomicrobiales</taxon>
        <taxon>Methanomicrobiaceae</taxon>
        <taxon>Methanofollis</taxon>
    </lineage>
</organism>
<dbReference type="STRING" id="28892.Metli_2009"/>
<evidence type="ECO:0000313" key="2">
    <source>
        <dbReference type="Proteomes" id="UP000005095"/>
    </source>
</evidence>
<dbReference type="Proteomes" id="UP000005095">
    <property type="component" value="Chromosome"/>
</dbReference>
<reference evidence="1 2" key="1">
    <citation type="submission" date="2011-08" db="EMBL/GenBank/DDBJ databases">
        <title>The complete genome of Methanofollis liminatans DSM 4140.</title>
        <authorList>
            <consortium name="US DOE Joint Genome Institute (JGI-PGF)"/>
            <person name="Lucas S."/>
            <person name="Han J."/>
            <person name="Lapidus A."/>
            <person name="Bruce D."/>
            <person name="Goodwin L."/>
            <person name="Pitluck S."/>
            <person name="Peters L."/>
            <person name="Kyrpides N."/>
            <person name="Mavromatis K."/>
            <person name="Ivanova N."/>
            <person name="Mikhailova N."/>
            <person name="Lu M."/>
            <person name="Detter J.C."/>
            <person name="Tapia R."/>
            <person name="Han C."/>
            <person name="Land M."/>
            <person name="Hauser L."/>
            <person name="Markowitz V."/>
            <person name="Cheng J.-F."/>
            <person name="Hugenholtz P."/>
            <person name="Woyke T."/>
            <person name="Wu D."/>
            <person name="Spring S."/>
            <person name="Schuler E."/>
            <person name="Brambilla E."/>
            <person name="Klenk H.-P."/>
            <person name="Eisen J.A."/>
        </authorList>
    </citation>
    <scope>NUCLEOTIDE SEQUENCE [LARGE SCALE GENOMIC DNA]</scope>
    <source>
        <strain evidence="1 2">DSM 4140</strain>
    </source>
</reference>
<gene>
    <name evidence="1" type="ORF">Metli_2009</name>
</gene>
<dbReference type="HOGENOM" id="CLU_2911532_0_0_2"/>
<protein>
    <submittedName>
        <fullName evidence="1">Uncharacterized protein</fullName>
    </submittedName>
</protein>
<name>J0S239_9EURY</name>
<proteinExistence type="predicted"/>
<dbReference type="EMBL" id="CM001555">
    <property type="protein sequence ID" value="EJG07951.1"/>
    <property type="molecule type" value="Genomic_DNA"/>
</dbReference>
<evidence type="ECO:0000313" key="1">
    <source>
        <dbReference type="EMBL" id="EJG07951.1"/>
    </source>
</evidence>
<accession>J0S239</accession>
<sequence length="61" mass="6633">MRCSGFFVKQITPPIWIAGTCGAGPGALLEVISDVHRCGERSADAYEAFESIIEAMEKRSE</sequence>
<keyword evidence="2" id="KW-1185">Reference proteome</keyword>